<feature type="domain" description="Methyl-accepting transducer" evidence="6">
    <location>
        <begin position="276"/>
        <end position="512"/>
    </location>
</feature>
<dbReference type="InterPro" id="IPR004090">
    <property type="entry name" value="Chemotax_Me-accpt_rcpt"/>
</dbReference>
<dbReference type="InterPro" id="IPR004089">
    <property type="entry name" value="MCPsignal_dom"/>
</dbReference>
<sequence length="551" mass="59275">MKWIDDAPLRMKMFVPLALGVVMLLAVSALGVTRLAQLNGKVKDLSEVYVVAQDRLLQADRDLQQALVAERSLLAVDADSSFFAKFEKDYRENLQQARDRMQQYAKLIGDEKGQNALAQFEELLKAWQQTSAQVVELRRRSDASDRITAVTTSVYAGGPEFEAVRKVLDQEEDRLGAMVASYRQQAREAYHSARTTLIAAAAVGLLGGVLVTILLPMGIVRPIRAISQVMAELAEGQGDLTKRMPANRKDEIGRLAQDFNRFMDNLQEIVTQVHASSEQVSSAATQLSVSASQVASGSQNQSEAASATAAAVEQITVSISAVAQSAEEVHQLSKDGLERTQRGNESLSQLLGEVDRVEAAVKAIASSVQEFVKSTQAITGMTKQVKDIAEQTNLLALNAAIEAARAGEQGRGFAVVADEVRKLAEKSGQAASEIDAVTQTLGEQSEQVEKSIAQGLASLASSQAHVERVVELLAEANQAVQRASQGVNDITASVKEQTAASNDIARNVERIAQMAEQNSAAVRETSEAAQHLENLAAALKNLVGRFRIAAT</sequence>
<feature type="transmembrane region" description="Helical" evidence="5">
    <location>
        <begin position="197"/>
        <end position="220"/>
    </location>
</feature>
<dbReference type="FunFam" id="1.10.287.950:FF:000001">
    <property type="entry name" value="Methyl-accepting chemotaxis sensory transducer"/>
    <property type="match status" value="1"/>
</dbReference>
<evidence type="ECO:0000256" key="2">
    <source>
        <dbReference type="ARBA" id="ARBA00023224"/>
    </source>
</evidence>
<protein>
    <submittedName>
        <fullName evidence="8">Methyl-accepting chemotaxis protein</fullName>
    </submittedName>
</protein>
<keyword evidence="5" id="KW-0472">Membrane</keyword>
<dbReference type="GO" id="GO:0006935">
    <property type="term" value="P:chemotaxis"/>
    <property type="evidence" value="ECO:0007669"/>
    <property type="project" value="InterPro"/>
</dbReference>
<organism evidence="8 9">
    <name type="scientific">Pelomicrobium methylotrophicum</name>
    <dbReference type="NCBI Taxonomy" id="2602750"/>
    <lineage>
        <taxon>Bacteria</taxon>
        <taxon>Pseudomonadati</taxon>
        <taxon>Pseudomonadota</taxon>
        <taxon>Hydrogenophilia</taxon>
        <taxon>Hydrogenophilia incertae sedis</taxon>
        <taxon>Pelomicrobium</taxon>
    </lineage>
</organism>
<dbReference type="PROSITE" id="PS50111">
    <property type="entry name" value="CHEMOTAXIS_TRANSDUC_2"/>
    <property type="match status" value="1"/>
</dbReference>
<evidence type="ECO:0000256" key="5">
    <source>
        <dbReference type="SAM" id="Phobius"/>
    </source>
</evidence>
<comment type="caution">
    <text evidence="8">The sequence shown here is derived from an EMBL/GenBank/DDBJ whole genome shotgun (WGS) entry which is preliminary data.</text>
</comment>
<dbReference type="AlphaFoldDB" id="A0A5C7EL77"/>
<evidence type="ECO:0000256" key="1">
    <source>
        <dbReference type="ARBA" id="ARBA00004370"/>
    </source>
</evidence>
<dbReference type="Pfam" id="PF00015">
    <property type="entry name" value="MCPsignal"/>
    <property type="match status" value="1"/>
</dbReference>
<keyword evidence="5" id="KW-0812">Transmembrane</keyword>
<dbReference type="SMART" id="SM00304">
    <property type="entry name" value="HAMP"/>
    <property type="match status" value="1"/>
</dbReference>
<dbReference type="FunCoup" id="A0A5C7EL77">
    <property type="interactions" value="258"/>
</dbReference>
<dbReference type="PROSITE" id="PS50885">
    <property type="entry name" value="HAMP"/>
    <property type="match status" value="1"/>
</dbReference>
<dbReference type="InterPro" id="IPR024478">
    <property type="entry name" value="HlyB_4HB_MCP"/>
</dbReference>
<dbReference type="Proteomes" id="UP000321201">
    <property type="component" value="Unassembled WGS sequence"/>
</dbReference>
<dbReference type="PANTHER" id="PTHR32089">
    <property type="entry name" value="METHYL-ACCEPTING CHEMOTAXIS PROTEIN MCPB"/>
    <property type="match status" value="1"/>
</dbReference>
<gene>
    <name evidence="8" type="ORF">FR698_08670</name>
</gene>
<proteinExistence type="inferred from homology"/>
<evidence type="ECO:0000256" key="4">
    <source>
        <dbReference type="PROSITE-ProRule" id="PRU00284"/>
    </source>
</evidence>
<dbReference type="EMBL" id="VPFL01000010">
    <property type="protein sequence ID" value="TXF11842.1"/>
    <property type="molecule type" value="Genomic_DNA"/>
</dbReference>
<dbReference type="PANTHER" id="PTHR32089:SF112">
    <property type="entry name" value="LYSOZYME-LIKE PROTEIN-RELATED"/>
    <property type="match status" value="1"/>
</dbReference>
<dbReference type="GO" id="GO:0007165">
    <property type="term" value="P:signal transduction"/>
    <property type="evidence" value="ECO:0007669"/>
    <property type="project" value="UniProtKB-KW"/>
</dbReference>
<name>A0A5C7EL77_9PROT</name>
<comment type="subcellular location">
    <subcellularLocation>
        <location evidence="1">Membrane</location>
    </subcellularLocation>
</comment>
<keyword evidence="9" id="KW-1185">Reference proteome</keyword>
<dbReference type="Gene3D" id="1.10.287.950">
    <property type="entry name" value="Methyl-accepting chemotaxis protein"/>
    <property type="match status" value="1"/>
</dbReference>
<keyword evidence="5" id="KW-1133">Transmembrane helix</keyword>
<accession>A0A5C7EL77</accession>
<dbReference type="PRINTS" id="PR00260">
    <property type="entry name" value="CHEMTRNSDUCR"/>
</dbReference>
<dbReference type="Pfam" id="PF00672">
    <property type="entry name" value="HAMP"/>
    <property type="match status" value="1"/>
</dbReference>
<evidence type="ECO:0000313" key="8">
    <source>
        <dbReference type="EMBL" id="TXF11842.1"/>
    </source>
</evidence>
<dbReference type="GO" id="GO:0016020">
    <property type="term" value="C:membrane"/>
    <property type="evidence" value="ECO:0007669"/>
    <property type="project" value="UniProtKB-SubCell"/>
</dbReference>
<evidence type="ECO:0000313" key="9">
    <source>
        <dbReference type="Proteomes" id="UP000321201"/>
    </source>
</evidence>
<feature type="domain" description="HAMP" evidence="7">
    <location>
        <begin position="217"/>
        <end position="271"/>
    </location>
</feature>
<dbReference type="CDD" id="cd06225">
    <property type="entry name" value="HAMP"/>
    <property type="match status" value="1"/>
</dbReference>
<dbReference type="SMART" id="SM00283">
    <property type="entry name" value="MA"/>
    <property type="match status" value="1"/>
</dbReference>
<evidence type="ECO:0000256" key="3">
    <source>
        <dbReference type="ARBA" id="ARBA00029447"/>
    </source>
</evidence>
<evidence type="ECO:0000259" key="7">
    <source>
        <dbReference type="PROSITE" id="PS50885"/>
    </source>
</evidence>
<dbReference type="Pfam" id="PF12729">
    <property type="entry name" value="4HB_MCP_1"/>
    <property type="match status" value="1"/>
</dbReference>
<dbReference type="RefSeq" id="WP_147799805.1">
    <property type="nucleotide sequence ID" value="NZ_VPFL01000010.1"/>
</dbReference>
<dbReference type="SUPFAM" id="SSF58104">
    <property type="entry name" value="Methyl-accepting chemotaxis protein (MCP) signaling domain"/>
    <property type="match status" value="1"/>
</dbReference>
<dbReference type="InterPro" id="IPR003660">
    <property type="entry name" value="HAMP_dom"/>
</dbReference>
<dbReference type="GO" id="GO:0004888">
    <property type="term" value="F:transmembrane signaling receptor activity"/>
    <property type="evidence" value="ECO:0007669"/>
    <property type="project" value="InterPro"/>
</dbReference>
<dbReference type="OrthoDB" id="2489132at2"/>
<dbReference type="InParanoid" id="A0A5C7EL77"/>
<evidence type="ECO:0000259" key="6">
    <source>
        <dbReference type="PROSITE" id="PS50111"/>
    </source>
</evidence>
<reference evidence="8 9" key="1">
    <citation type="submission" date="2019-08" db="EMBL/GenBank/DDBJ databases">
        <title>Pelomicrobium methylotrophicum gen. nov., sp. nov. a moderately thermophilic, facultatively anaerobic, lithoautotrophic and methylotrophic bacterium isolated from a terrestrial mud volcano.</title>
        <authorList>
            <person name="Slobodkina G.B."/>
            <person name="Merkel A.Y."/>
            <person name="Slobodkin A.I."/>
        </authorList>
    </citation>
    <scope>NUCLEOTIDE SEQUENCE [LARGE SCALE GENOMIC DNA]</scope>
    <source>
        <strain evidence="8 9">SM250</strain>
    </source>
</reference>
<comment type="similarity">
    <text evidence="3">Belongs to the methyl-accepting chemotaxis (MCP) protein family.</text>
</comment>
<keyword evidence="2 4" id="KW-0807">Transducer</keyword>